<evidence type="ECO:0000313" key="6">
    <source>
        <dbReference type="EMBL" id="KAG2312969.1"/>
    </source>
</evidence>
<reference evidence="6 7" key="1">
    <citation type="submission" date="2020-02" db="EMBL/GenBank/DDBJ databases">
        <authorList>
            <person name="Ma Q."/>
            <person name="Huang Y."/>
            <person name="Song X."/>
            <person name="Pei D."/>
        </authorList>
    </citation>
    <scope>NUCLEOTIDE SEQUENCE [LARGE SCALE GENOMIC DNA]</scope>
    <source>
        <strain evidence="6">Sxm20200214</strain>
        <tissue evidence="6">Leaf</tissue>
    </source>
</reference>
<gene>
    <name evidence="6" type="ORF">Bca52824_024526</name>
</gene>
<evidence type="ECO:0008006" key="8">
    <source>
        <dbReference type="Google" id="ProtNLM"/>
    </source>
</evidence>
<dbReference type="Proteomes" id="UP000886595">
    <property type="component" value="Unassembled WGS sequence"/>
</dbReference>
<keyword evidence="7" id="KW-1185">Reference proteome</keyword>
<evidence type="ECO:0000256" key="1">
    <source>
        <dbReference type="ARBA" id="ARBA00022692"/>
    </source>
</evidence>
<keyword evidence="3" id="KW-1133">Transmembrane helix</keyword>
<proteinExistence type="predicted"/>
<comment type="caution">
    <text evidence="6">The sequence shown here is derived from an EMBL/GenBank/DDBJ whole genome shotgun (WGS) entry which is preliminary data.</text>
</comment>
<evidence type="ECO:0000256" key="4">
    <source>
        <dbReference type="ARBA" id="ARBA00023136"/>
    </source>
</evidence>
<dbReference type="PANTHER" id="PTHR46084:SF19">
    <property type="entry name" value="PROTEIN KINASE DOMAIN-CONTAINING PROTEIN"/>
    <property type="match status" value="1"/>
</dbReference>
<dbReference type="InterPro" id="IPR011009">
    <property type="entry name" value="Kinase-like_dom_sf"/>
</dbReference>
<keyword evidence="2" id="KW-0732">Signal</keyword>
<keyword evidence="1" id="KW-0812">Transmembrane</keyword>
<dbReference type="PANTHER" id="PTHR46084">
    <property type="entry name" value="PROTEIN MALE DISCOVERER 2"/>
    <property type="match status" value="1"/>
</dbReference>
<dbReference type="GO" id="GO:0012505">
    <property type="term" value="C:endomembrane system"/>
    <property type="evidence" value="ECO:0007669"/>
    <property type="project" value="UniProtKB-SubCell"/>
</dbReference>
<sequence>MESRYLDVSGNIYALTVLLLETVSGRPPFSKDRGFLIEWAKEYLETPEAMASLVDPELKHFNKEELETVCEVARQCLNRDPNQQQQK</sequence>
<evidence type="ECO:0000313" key="7">
    <source>
        <dbReference type="Proteomes" id="UP000886595"/>
    </source>
</evidence>
<protein>
    <recommendedName>
        <fullName evidence="8">Protein kinase domain-containing protein</fullName>
    </recommendedName>
</protein>
<name>A0A8X8ATU8_BRACI</name>
<dbReference type="AlphaFoldDB" id="A0A8X8ATU8"/>
<dbReference type="SUPFAM" id="SSF56112">
    <property type="entry name" value="Protein kinase-like (PK-like)"/>
    <property type="match status" value="1"/>
</dbReference>
<organism evidence="6 7">
    <name type="scientific">Brassica carinata</name>
    <name type="common">Ethiopian mustard</name>
    <name type="synonym">Abyssinian cabbage</name>
    <dbReference type="NCBI Taxonomy" id="52824"/>
    <lineage>
        <taxon>Eukaryota</taxon>
        <taxon>Viridiplantae</taxon>
        <taxon>Streptophyta</taxon>
        <taxon>Embryophyta</taxon>
        <taxon>Tracheophyta</taxon>
        <taxon>Spermatophyta</taxon>
        <taxon>Magnoliopsida</taxon>
        <taxon>eudicotyledons</taxon>
        <taxon>Gunneridae</taxon>
        <taxon>Pentapetalae</taxon>
        <taxon>rosids</taxon>
        <taxon>malvids</taxon>
        <taxon>Brassicales</taxon>
        <taxon>Brassicaceae</taxon>
        <taxon>Brassiceae</taxon>
        <taxon>Brassica</taxon>
    </lineage>
</organism>
<dbReference type="Gene3D" id="1.10.510.10">
    <property type="entry name" value="Transferase(Phosphotransferase) domain 1"/>
    <property type="match status" value="1"/>
</dbReference>
<dbReference type="OrthoDB" id="1719031at2759"/>
<keyword evidence="4" id="KW-0472">Membrane</keyword>
<comment type="subcellular location">
    <subcellularLocation>
        <location evidence="5">Endomembrane system</location>
        <topology evidence="5">Single-pass type I membrane protein</topology>
    </subcellularLocation>
</comment>
<evidence type="ECO:0000256" key="5">
    <source>
        <dbReference type="ARBA" id="ARBA00046288"/>
    </source>
</evidence>
<accession>A0A8X8ATU8</accession>
<dbReference type="EMBL" id="JAAMPC010000005">
    <property type="protein sequence ID" value="KAG2312969.1"/>
    <property type="molecule type" value="Genomic_DNA"/>
</dbReference>
<evidence type="ECO:0000256" key="2">
    <source>
        <dbReference type="ARBA" id="ARBA00022729"/>
    </source>
</evidence>
<evidence type="ECO:0000256" key="3">
    <source>
        <dbReference type="ARBA" id="ARBA00022989"/>
    </source>
</evidence>